<dbReference type="AlphaFoldDB" id="A0AAU9E682"/>
<dbReference type="SMART" id="SM00418">
    <property type="entry name" value="HTH_ARSR"/>
    <property type="match status" value="1"/>
</dbReference>
<dbReference type="GO" id="GO:0003700">
    <property type="term" value="F:DNA-binding transcription factor activity"/>
    <property type="evidence" value="ECO:0007669"/>
    <property type="project" value="InterPro"/>
</dbReference>
<evidence type="ECO:0000256" key="2">
    <source>
        <dbReference type="ARBA" id="ARBA00023125"/>
    </source>
</evidence>
<dbReference type="KEGG" id="hprf:HLPR_04780"/>
<keyword evidence="6" id="KW-1185">Reference proteome</keyword>
<dbReference type="CDD" id="cd00090">
    <property type="entry name" value="HTH_ARSR"/>
    <property type="match status" value="1"/>
</dbReference>
<protein>
    <submittedName>
        <fullName evidence="5">Metalloregulator ArsR/SmtB family transcription factor</fullName>
    </submittedName>
</protein>
<dbReference type="PROSITE" id="PS50987">
    <property type="entry name" value="HTH_ARSR_2"/>
    <property type="match status" value="1"/>
</dbReference>
<keyword evidence="2" id="KW-0238">DNA-binding</keyword>
<dbReference type="Proteomes" id="UP001321786">
    <property type="component" value="Chromosome"/>
</dbReference>
<dbReference type="PANTHER" id="PTHR33154">
    <property type="entry name" value="TRANSCRIPTIONAL REGULATOR, ARSR FAMILY"/>
    <property type="match status" value="1"/>
</dbReference>
<dbReference type="InterPro" id="IPR011991">
    <property type="entry name" value="ArsR-like_HTH"/>
</dbReference>
<dbReference type="EMBL" id="AP028654">
    <property type="protein sequence ID" value="BEP28147.1"/>
    <property type="molecule type" value="Genomic_DNA"/>
</dbReference>
<accession>A0AAU9E682</accession>
<organism evidence="5 6">
    <name type="scientific">Helicovermis profundi</name>
    <dbReference type="NCBI Taxonomy" id="3065157"/>
    <lineage>
        <taxon>Bacteria</taxon>
        <taxon>Bacillati</taxon>
        <taxon>Bacillota</taxon>
        <taxon>Clostridia</taxon>
        <taxon>Helicovermis</taxon>
    </lineage>
</organism>
<feature type="domain" description="HTH arsR-type" evidence="4">
    <location>
        <begin position="1"/>
        <end position="96"/>
    </location>
</feature>
<reference evidence="5 6" key="1">
    <citation type="submission" date="2023-08" db="EMBL/GenBank/DDBJ databases">
        <title>Helicovermis profunda gen. nov., sp. nov., a novel mesophilic, fermentative bacterium within the Bacillota from a deep-sea hydrothermal vent chimney.</title>
        <authorList>
            <person name="Miyazaki U."/>
            <person name="Mizutani D."/>
            <person name="Hashimoto Y."/>
            <person name="Tame A."/>
            <person name="Sawayama S."/>
            <person name="Miyazaki J."/>
            <person name="Takai K."/>
            <person name="Nakagawa S."/>
        </authorList>
    </citation>
    <scope>NUCLEOTIDE SEQUENCE [LARGE SCALE GENOMIC DNA]</scope>
    <source>
        <strain evidence="5 6">S502</strain>
    </source>
</reference>
<dbReference type="GO" id="GO:0003677">
    <property type="term" value="F:DNA binding"/>
    <property type="evidence" value="ECO:0007669"/>
    <property type="project" value="UniProtKB-KW"/>
</dbReference>
<dbReference type="InterPro" id="IPR051081">
    <property type="entry name" value="HTH_MetalResp_TranReg"/>
</dbReference>
<dbReference type="PANTHER" id="PTHR33154:SF18">
    <property type="entry name" value="ARSENICAL RESISTANCE OPERON REPRESSOR"/>
    <property type="match status" value="1"/>
</dbReference>
<gene>
    <name evidence="5" type="ORF">HLPR_04780</name>
</gene>
<dbReference type="PRINTS" id="PR00778">
    <property type="entry name" value="HTHARSR"/>
</dbReference>
<sequence length="116" mass="13711">MNHLLRVFKALSDETRLRVMILLKQKKLCVYEICEILDLPQSKVSKHLSKLKDLDFVSSERKEQYMYYSLKLIDPILCDLIDDIILNITKYPQIKKDKDNLLNRVNNSDIVNLDTK</sequence>
<dbReference type="InterPro" id="IPR036388">
    <property type="entry name" value="WH-like_DNA-bd_sf"/>
</dbReference>
<dbReference type="SUPFAM" id="SSF46785">
    <property type="entry name" value="Winged helix' DNA-binding domain"/>
    <property type="match status" value="1"/>
</dbReference>
<evidence type="ECO:0000256" key="1">
    <source>
        <dbReference type="ARBA" id="ARBA00023015"/>
    </source>
</evidence>
<proteinExistence type="predicted"/>
<keyword evidence="3" id="KW-0804">Transcription</keyword>
<name>A0AAU9E682_9FIRM</name>
<dbReference type="InterPro" id="IPR036390">
    <property type="entry name" value="WH_DNA-bd_sf"/>
</dbReference>
<evidence type="ECO:0000313" key="5">
    <source>
        <dbReference type="EMBL" id="BEP28147.1"/>
    </source>
</evidence>
<dbReference type="RefSeq" id="WP_338536484.1">
    <property type="nucleotide sequence ID" value="NZ_AP028654.1"/>
</dbReference>
<dbReference type="InterPro" id="IPR001845">
    <property type="entry name" value="HTH_ArsR_DNA-bd_dom"/>
</dbReference>
<dbReference type="Pfam" id="PF01022">
    <property type="entry name" value="HTH_5"/>
    <property type="match status" value="1"/>
</dbReference>
<dbReference type="NCBIfam" id="NF033788">
    <property type="entry name" value="HTH_metalloreg"/>
    <property type="match status" value="1"/>
</dbReference>
<evidence type="ECO:0000313" key="6">
    <source>
        <dbReference type="Proteomes" id="UP001321786"/>
    </source>
</evidence>
<keyword evidence="1" id="KW-0805">Transcription regulation</keyword>
<evidence type="ECO:0000256" key="3">
    <source>
        <dbReference type="ARBA" id="ARBA00023163"/>
    </source>
</evidence>
<dbReference type="Gene3D" id="1.10.10.10">
    <property type="entry name" value="Winged helix-like DNA-binding domain superfamily/Winged helix DNA-binding domain"/>
    <property type="match status" value="1"/>
</dbReference>
<evidence type="ECO:0000259" key="4">
    <source>
        <dbReference type="PROSITE" id="PS50987"/>
    </source>
</evidence>